<accession>A0A6A3A2M6</accession>
<comment type="caution">
    <text evidence="1">The sequence shown here is derived from an EMBL/GenBank/DDBJ whole genome shotgun (WGS) entry which is preliminary data.</text>
</comment>
<dbReference type="Proteomes" id="UP000436088">
    <property type="component" value="Unassembled WGS sequence"/>
</dbReference>
<evidence type="ECO:0000313" key="1">
    <source>
        <dbReference type="EMBL" id="KAE8698580.1"/>
    </source>
</evidence>
<evidence type="ECO:0000313" key="2">
    <source>
        <dbReference type="Proteomes" id="UP000436088"/>
    </source>
</evidence>
<dbReference type="OrthoDB" id="1930788at2759"/>
<dbReference type="PANTHER" id="PTHR35109">
    <property type="entry name" value="GLUTAMATE RACEMASE"/>
    <property type="match status" value="1"/>
</dbReference>
<protein>
    <submittedName>
        <fullName evidence="1">2-oxoglutarate (2OG) and Fe(II)-dependent oxygenase superfamily protein</fullName>
    </submittedName>
</protein>
<organism evidence="1 2">
    <name type="scientific">Hibiscus syriacus</name>
    <name type="common">Rose of Sharon</name>
    <dbReference type="NCBI Taxonomy" id="106335"/>
    <lineage>
        <taxon>Eukaryota</taxon>
        <taxon>Viridiplantae</taxon>
        <taxon>Streptophyta</taxon>
        <taxon>Embryophyta</taxon>
        <taxon>Tracheophyta</taxon>
        <taxon>Spermatophyta</taxon>
        <taxon>Magnoliopsida</taxon>
        <taxon>eudicotyledons</taxon>
        <taxon>Gunneridae</taxon>
        <taxon>Pentapetalae</taxon>
        <taxon>rosids</taxon>
        <taxon>malvids</taxon>
        <taxon>Malvales</taxon>
        <taxon>Malvaceae</taxon>
        <taxon>Malvoideae</taxon>
        <taxon>Hibiscus</taxon>
    </lineage>
</organism>
<gene>
    <name evidence="1" type="ORF">F3Y22_tig00110597pilonHSYRG00447</name>
</gene>
<sequence>MRRKLNDEGTMVTLRPRFENVLNRRESKRVERPLSKIAGADREIINNCNNNNDIKGSSTWVPHPKTGIYFPKGHEWVMNDVPAMAASSNQSFWVRDMEGVDKPEPGESPFHDNHCFHANM</sequence>
<dbReference type="EMBL" id="VEPZ02001044">
    <property type="protein sequence ID" value="KAE8698580.1"/>
    <property type="molecule type" value="Genomic_DNA"/>
</dbReference>
<proteinExistence type="predicted"/>
<dbReference type="AlphaFoldDB" id="A0A6A3A2M6"/>
<name>A0A6A3A2M6_HIBSY</name>
<reference evidence="1" key="1">
    <citation type="submission" date="2019-09" db="EMBL/GenBank/DDBJ databases">
        <title>Draft genome information of white flower Hibiscus syriacus.</title>
        <authorList>
            <person name="Kim Y.-M."/>
        </authorList>
    </citation>
    <scope>NUCLEOTIDE SEQUENCE [LARGE SCALE GENOMIC DNA]</scope>
    <source>
        <strain evidence="1">YM2019G1</strain>
    </source>
</reference>
<keyword evidence="2" id="KW-1185">Reference proteome</keyword>
<dbReference type="PANTHER" id="PTHR35109:SF1">
    <property type="entry name" value="GLUTAMATE RACEMASE"/>
    <property type="match status" value="1"/>
</dbReference>